<evidence type="ECO:0000313" key="2">
    <source>
        <dbReference type="EMBL" id="KAJ9575338.1"/>
    </source>
</evidence>
<dbReference type="AlphaFoldDB" id="A0AAD8E2Z7"/>
<reference evidence="2" key="2">
    <citation type="submission" date="2023-05" db="EMBL/GenBank/DDBJ databases">
        <authorList>
            <person name="Fouks B."/>
        </authorList>
    </citation>
    <scope>NUCLEOTIDE SEQUENCE</scope>
    <source>
        <strain evidence="2">Stay&amp;Tobe</strain>
        <tissue evidence="2">Testes</tissue>
    </source>
</reference>
<keyword evidence="3" id="KW-1185">Reference proteome</keyword>
<protein>
    <submittedName>
        <fullName evidence="2">Uncharacterized protein</fullName>
    </submittedName>
</protein>
<gene>
    <name evidence="2" type="ORF">L9F63_025706</name>
</gene>
<evidence type="ECO:0000256" key="1">
    <source>
        <dbReference type="SAM" id="SignalP"/>
    </source>
</evidence>
<feature type="non-terminal residue" evidence="2">
    <location>
        <position position="50"/>
    </location>
</feature>
<keyword evidence="1" id="KW-0732">Signal</keyword>
<feature type="chain" id="PRO_5042252856" evidence="1">
    <location>
        <begin position="24"/>
        <end position="50"/>
    </location>
</feature>
<proteinExistence type="predicted"/>
<dbReference type="EMBL" id="JASPKZ010009965">
    <property type="protein sequence ID" value="KAJ9575338.1"/>
    <property type="molecule type" value="Genomic_DNA"/>
</dbReference>
<comment type="caution">
    <text evidence="2">The sequence shown here is derived from an EMBL/GenBank/DDBJ whole genome shotgun (WGS) entry which is preliminary data.</text>
</comment>
<feature type="signal peptide" evidence="1">
    <location>
        <begin position="1"/>
        <end position="23"/>
    </location>
</feature>
<sequence length="50" mass="5780">MRWRSSVQVVLVAVLTVLEQSVCQFVPDSPCPNVFTYQRDDGSRRYYGLI</sequence>
<reference evidence="2" key="1">
    <citation type="journal article" date="2023" name="IScience">
        <title>Live-bearing cockroach genome reveals convergent evolutionary mechanisms linked to viviparity in insects and beyond.</title>
        <authorList>
            <person name="Fouks B."/>
            <person name="Harrison M.C."/>
            <person name="Mikhailova A.A."/>
            <person name="Marchal E."/>
            <person name="English S."/>
            <person name="Carruthers M."/>
            <person name="Jennings E.C."/>
            <person name="Chiamaka E.L."/>
            <person name="Frigard R.A."/>
            <person name="Pippel M."/>
            <person name="Attardo G.M."/>
            <person name="Benoit J.B."/>
            <person name="Bornberg-Bauer E."/>
            <person name="Tobe S.S."/>
        </authorList>
    </citation>
    <scope>NUCLEOTIDE SEQUENCE</scope>
    <source>
        <strain evidence="2">Stay&amp;Tobe</strain>
    </source>
</reference>
<accession>A0AAD8E2Z7</accession>
<name>A0AAD8E2Z7_DIPPU</name>
<evidence type="ECO:0000313" key="3">
    <source>
        <dbReference type="Proteomes" id="UP001233999"/>
    </source>
</evidence>
<dbReference type="Proteomes" id="UP001233999">
    <property type="component" value="Unassembled WGS sequence"/>
</dbReference>
<organism evidence="2 3">
    <name type="scientific">Diploptera punctata</name>
    <name type="common">Pacific beetle cockroach</name>
    <dbReference type="NCBI Taxonomy" id="6984"/>
    <lineage>
        <taxon>Eukaryota</taxon>
        <taxon>Metazoa</taxon>
        <taxon>Ecdysozoa</taxon>
        <taxon>Arthropoda</taxon>
        <taxon>Hexapoda</taxon>
        <taxon>Insecta</taxon>
        <taxon>Pterygota</taxon>
        <taxon>Neoptera</taxon>
        <taxon>Polyneoptera</taxon>
        <taxon>Dictyoptera</taxon>
        <taxon>Blattodea</taxon>
        <taxon>Blaberoidea</taxon>
        <taxon>Blaberidae</taxon>
        <taxon>Diplopterinae</taxon>
        <taxon>Diploptera</taxon>
    </lineage>
</organism>